<dbReference type="InterPro" id="IPR013766">
    <property type="entry name" value="Thioredoxin_domain"/>
</dbReference>
<dbReference type="GO" id="GO:0047134">
    <property type="term" value="F:protein-disulfide reductase [NAD(P)H] activity"/>
    <property type="evidence" value="ECO:0007669"/>
    <property type="project" value="UniProtKB-EC"/>
</dbReference>
<proteinExistence type="inferred from homology"/>
<reference evidence="10" key="1">
    <citation type="submission" date="2013-10" db="EMBL/GenBank/DDBJ databases">
        <title>Genomic analysis of the causative agents of coccidiosis in chickens.</title>
        <authorList>
            <person name="Reid A.J."/>
            <person name="Blake D."/>
            <person name="Billington K."/>
            <person name="Browne H."/>
            <person name="Dunn M."/>
            <person name="Hung S."/>
            <person name="Kawahara F."/>
            <person name="Miranda-Saavedra D."/>
            <person name="Mourier T."/>
            <person name="Nagra H."/>
            <person name="Otto T.D."/>
            <person name="Rawlings N."/>
            <person name="Sanchez A."/>
            <person name="Sanders M."/>
            <person name="Subramaniam C."/>
            <person name="Tay Y."/>
            <person name="Dear P."/>
            <person name="Doerig C."/>
            <person name="Gruber A."/>
            <person name="Parkinson J."/>
            <person name="Shirley M."/>
            <person name="Wan K.L."/>
            <person name="Berriman M."/>
            <person name="Tomley F."/>
            <person name="Pain A."/>
        </authorList>
    </citation>
    <scope>NUCLEOTIDE SEQUENCE [LARGE SCALE GENOMIC DNA]</scope>
    <source>
        <strain evidence="10">Houghton</strain>
    </source>
</reference>
<evidence type="ECO:0000256" key="3">
    <source>
        <dbReference type="ARBA" id="ARBA00023002"/>
    </source>
</evidence>
<keyword evidence="4" id="KW-0520">NAD</keyword>
<keyword evidence="2" id="KW-0677">Repeat</keyword>
<evidence type="ECO:0000256" key="2">
    <source>
        <dbReference type="ARBA" id="ARBA00022737"/>
    </source>
</evidence>
<feature type="region of interest" description="Disordered" evidence="8">
    <location>
        <begin position="22"/>
        <end position="41"/>
    </location>
</feature>
<dbReference type="SUPFAM" id="SSF52833">
    <property type="entry name" value="Thioredoxin-like"/>
    <property type="match status" value="1"/>
</dbReference>
<keyword evidence="11" id="KW-1185">Reference proteome</keyword>
<dbReference type="EMBL" id="HG735434">
    <property type="protein sequence ID" value="CDJ35932.1"/>
    <property type="molecule type" value="Genomic_DNA"/>
</dbReference>
<accession>U6KI66</accession>
<keyword evidence="3" id="KW-0560">Oxidoreductase</keyword>
<dbReference type="InterPro" id="IPR036249">
    <property type="entry name" value="Thioredoxin-like_sf"/>
</dbReference>
<evidence type="ECO:0000313" key="11">
    <source>
        <dbReference type="Proteomes" id="UP000030744"/>
    </source>
</evidence>
<evidence type="ECO:0000256" key="7">
    <source>
        <dbReference type="ARBA" id="ARBA00047804"/>
    </source>
</evidence>
<evidence type="ECO:0000259" key="9">
    <source>
        <dbReference type="PROSITE" id="PS51352"/>
    </source>
</evidence>
<dbReference type="VEuPathDB" id="ToxoDB:EMH_0018020"/>
<sequence length="279" mass="30309">MPFFGFYFEPVRCATEALGPTAERQTTASTARAAGTSATTTTEWASFRLLRSRRPPPTPDGTAATSAAREASHAAAREAAAAAAANTTAAEPASAAVDAQASKVAAEARATTAAVAAQAVGLEPAATTELKGKYLALFFGASWCPHCRTFATRLHQVYSQLQHLQDQQQPRFEAVYIPCDRSPVEFAAFAYTMPWLSLPFGDYSALIRRYGVRSLPSVIIIRPDDQVLLSDAVPIINDRDAAQKLQNMFERFGPFESSYDRYKTLFGMQTQPKPSSTKW</sequence>
<feature type="region of interest" description="Disordered" evidence="8">
    <location>
        <begin position="51"/>
        <end position="72"/>
    </location>
</feature>
<dbReference type="EC" id="1.8.1.8" evidence="1"/>
<evidence type="ECO:0000256" key="6">
    <source>
        <dbReference type="ARBA" id="ARBA00047388"/>
    </source>
</evidence>
<dbReference type="PROSITE" id="PS51352">
    <property type="entry name" value="THIOREDOXIN_2"/>
    <property type="match status" value="1"/>
</dbReference>
<dbReference type="PANTHER" id="PTHR13871:SF96">
    <property type="entry name" value="THIOREDOXIN DOMAIN-CONTAINING PROTEIN"/>
    <property type="match status" value="1"/>
</dbReference>
<protein>
    <recommendedName>
        <fullName evidence="1">protein-disulfide reductase</fullName>
        <ecNumber evidence="1">1.8.1.8</ecNumber>
    </recommendedName>
</protein>
<dbReference type="RefSeq" id="XP_037878221.1">
    <property type="nucleotide sequence ID" value="XM_038022367.1"/>
</dbReference>
<dbReference type="Pfam" id="PF13905">
    <property type="entry name" value="Thioredoxin_8"/>
    <property type="match status" value="1"/>
</dbReference>
<dbReference type="InterPro" id="IPR012336">
    <property type="entry name" value="Thioredoxin-like_fold"/>
</dbReference>
<name>U6KI66_9EIME</name>
<evidence type="ECO:0000256" key="4">
    <source>
        <dbReference type="ARBA" id="ARBA00023027"/>
    </source>
</evidence>
<evidence type="ECO:0000256" key="1">
    <source>
        <dbReference type="ARBA" id="ARBA00012612"/>
    </source>
</evidence>
<dbReference type="GeneID" id="60403825"/>
<dbReference type="Gene3D" id="3.40.30.10">
    <property type="entry name" value="Glutaredoxin"/>
    <property type="match status" value="1"/>
</dbReference>
<reference evidence="10" key="2">
    <citation type="submission" date="2013-10" db="EMBL/GenBank/DDBJ databases">
        <authorList>
            <person name="Aslett M."/>
        </authorList>
    </citation>
    <scope>NUCLEOTIDE SEQUENCE [LARGE SCALE GENOMIC DNA]</scope>
    <source>
        <strain evidence="10">Houghton</strain>
    </source>
</reference>
<evidence type="ECO:0000313" key="10">
    <source>
        <dbReference type="EMBL" id="CDJ35932.1"/>
    </source>
</evidence>
<feature type="domain" description="Thioredoxin" evidence="9">
    <location>
        <begin position="83"/>
        <end position="254"/>
    </location>
</feature>
<comment type="catalytic activity">
    <reaction evidence="6">
        <text>[protein]-dithiol + NAD(+) = [protein]-disulfide + NADH + H(+)</text>
        <dbReference type="Rhea" id="RHEA:18749"/>
        <dbReference type="Rhea" id="RHEA-COMP:10593"/>
        <dbReference type="Rhea" id="RHEA-COMP:10594"/>
        <dbReference type="ChEBI" id="CHEBI:15378"/>
        <dbReference type="ChEBI" id="CHEBI:29950"/>
        <dbReference type="ChEBI" id="CHEBI:50058"/>
        <dbReference type="ChEBI" id="CHEBI:57540"/>
        <dbReference type="ChEBI" id="CHEBI:57945"/>
        <dbReference type="EC" id="1.8.1.8"/>
    </reaction>
</comment>
<gene>
    <name evidence="10" type="ORF">EMH_0018020</name>
</gene>
<evidence type="ECO:0000256" key="5">
    <source>
        <dbReference type="ARBA" id="ARBA00025782"/>
    </source>
</evidence>
<dbReference type="AlphaFoldDB" id="U6KI66"/>
<dbReference type="InterPro" id="IPR052259">
    <property type="entry name" value="Nucleoredoxin-like"/>
</dbReference>
<dbReference type="PANTHER" id="PTHR13871">
    <property type="entry name" value="THIOREDOXIN"/>
    <property type="match status" value="1"/>
</dbReference>
<dbReference type="OrthoDB" id="346079at2759"/>
<dbReference type="Proteomes" id="UP000030744">
    <property type="component" value="Unassembled WGS sequence"/>
</dbReference>
<comment type="catalytic activity">
    <reaction evidence="7">
        <text>[protein]-dithiol + NADP(+) = [protein]-disulfide + NADPH + H(+)</text>
        <dbReference type="Rhea" id="RHEA:18753"/>
        <dbReference type="Rhea" id="RHEA-COMP:10593"/>
        <dbReference type="Rhea" id="RHEA-COMP:10594"/>
        <dbReference type="ChEBI" id="CHEBI:15378"/>
        <dbReference type="ChEBI" id="CHEBI:29950"/>
        <dbReference type="ChEBI" id="CHEBI:50058"/>
        <dbReference type="ChEBI" id="CHEBI:57783"/>
        <dbReference type="ChEBI" id="CHEBI:58349"/>
        <dbReference type="EC" id="1.8.1.8"/>
    </reaction>
</comment>
<comment type="similarity">
    <text evidence="5">Belongs to the nucleoredoxin family.</text>
</comment>
<organism evidence="10 11">
    <name type="scientific">Eimeria mitis</name>
    <dbReference type="NCBI Taxonomy" id="44415"/>
    <lineage>
        <taxon>Eukaryota</taxon>
        <taxon>Sar</taxon>
        <taxon>Alveolata</taxon>
        <taxon>Apicomplexa</taxon>
        <taxon>Conoidasida</taxon>
        <taxon>Coccidia</taxon>
        <taxon>Eucoccidiorida</taxon>
        <taxon>Eimeriorina</taxon>
        <taxon>Eimeriidae</taxon>
        <taxon>Eimeria</taxon>
    </lineage>
</organism>
<evidence type="ECO:0000256" key="8">
    <source>
        <dbReference type="SAM" id="MobiDB-lite"/>
    </source>
</evidence>